<reference evidence="1 4" key="3">
    <citation type="submission" date="2020-08" db="EMBL/GenBank/DDBJ databases">
        <title>Genomic Encyclopedia of Type Strains, Phase IV (KMG-IV): sequencing the most valuable type-strain genomes for metagenomic binning, comparative biology and taxonomic classification.</title>
        <authorList>
            <person name="Goeker M."/>
        </authorList>
    </citation>
    <scope>NUCLEOTIDE SEQUENCE [LARGE SCALE GENOMIC DNA]</scope>
    <source>
        <strain evidence="1 4">DSM 100995</strain>
    </source>
</reference>
<protein>
    <submittedName>
        <fullName evidence="2">Uncharacterized protein</fullName>
    </submittedName>
</protein>
<accession>A0A4Y8AB60</accession>
<reference evidence="2" key="2">
    <citation type="submission" date="2019-03" db="EMBL/GenBank/DDBJ databases">
        <authorList>
            <person name="Yan Y.-Q."/>
            <person name="Du Z.-J."/>
        </authorList>
    </citation>
    <scope>NUCLEOTIDE SEQUENCE</scope>
    <source>
        <strain evidence="2">PP-F2FG21</strain>
    </source>
</reference>
<dbReference type="EMBL" id="SNQG01000004">
    <property type="protein sequence ID" value="TEW65821.1"/>
    <property type="molecule type" value="Genomic_DNA"/>
</dbReference>
<evidence type="ECO:0000313" key="4">
    <source>
        <dbReference type="Proteomes" id="UP000583101"/>
    </source>
</evidence>
<dbReference type="Proteomes" id="UP000583101">
    <property type="component" value="Unassembled WGS sequence"/>
</dbReference>
<evidence type="ECO:0000313" key="2">
    <source>
        <dbReference type="EMBL" id="TEW65821.1"/>
    </source>
</evidence>
<sequence length="183" mass="20770">MENQNNIIMNINLRNALPVICEELTNAIKFKFQQEPFGCCYLMGHCLAEGLSNAGFVAEEITGHLILKDKLRRDVVYGSGKYKGKLAGYYHTWCILKDGDDTLIIDPSLQYNKIALKKHFGIKLDVNLPGLLITNELQGISYRYIQDETLTIKSKEFLRTVNIEAIKQLIDCVTKTTVEILNN</sequence>
<reference evidence="2 3" key="1">
    <citation type="journal article" date="2016" name="Int. J. Syst. Evol. Microbiol.">
        <title>Proposal of Mucilaginibacter phyllosphaerae sp. nov. isolated from the phyllosphere of Galium album.</title>
        <authorList>
            <person name="Aydogan E.L."/>
            <person name="Busse H.J."/>
            <person name="Moser G."/>
            <person name="Muller C."/>
            <person name="Kampfer P."/>
            <person name="Glaeser S.P."/>
        </authorList>
    </citation>
    <scope>NUCLEOTIDE SEQUENCE [LARGE SCALE GENOMIC DNA]</scope>
    <source>
        <strain evidence="2 3">PP-F2FG21</strain>
    </source>
</reference>
<name>A0A4Y8AB60_9SPHI</name>
<dbReference type="EMBL" id="JACIEG010000003">
    <property type="protein sequence ID" value="MBB3969392.1"/>
    <property type="molecule type" value="Genomic_DNA"/>
</dbReference>
<keyword evidence="4" id="KW-1185">Reference proteome</keyword>
<comment type="caution">
    <text evidence="2">The sequence shown here is derived from an EMBL/GenBank/DDBJ whole genome shotgun (WGS) entry which is preliminary data.</text>
</comment>
<organism evidence="2 3">
    <name type="scientific">Mucilaginibacter phyllosphaerae</name>
    <dbReference type="NCBI Taxonomy" id="1812349"/>
    <lineage>
        <taxon>Bacteria</taxon>
        <taxon>Pseudomonadati</taxon>
        <taxon>Bacteroidota</taxon>
        <taxon>Sphingobacteriia</taxon>
        <taxon>Sphingobacteriales</taxon>
        <taxon>Sphingobacteriaceae</taxon>
        <taxon>Mucilaginibacter</taxon>
    </lineage>
</organism>
<dbReference type="AlphaFoldDB" id="A0A4Y8AB60"/>
<proteinExistence type="predicted"/>
<evidence type="ECO:0000313" key="1">
    <source>
        <dbReference type="EMBL" id="MBB3969392.1"/>
    </source>
</evidence>
<evidence type="ECO:0000313" key="3">
    <source>
        <dbReference type="Proteomes" id="UP000297248"/>
    </source>
</evidence>
<dbReference type="Proteomes" id="UP000297248">
    <property type="component" value="Unassembled WGS sequence"/>
</dbReference>
<gene>
    <name evidence="2" type="ORF">E2R65_11830</name>
    <name evidence="1" type="ORF">GGR35_001995</name>
</gene>
<dbReference type="RefSeq" id="WP_134336687.1">
    <property type="nucleotide sequence ID" value="NZ_BMCZ01000002.1"/>
</dbReference>